<accession>A0ABP7N6M6</accession>
<dbReference type="PROSITE" id="PS51257">
    <property type="entry name" value="PROKAR_LIPOPROTEIN"/>
    <property type="match status" value="1"/>
</dbReference>
<organism evidence="3 4">
    <name type="scientific">Streptomyces gulbargensis</name>
    <dbReference type="NCBI Taxonomy" id="364901"/>
    <lineage>
        <taxon>Bacteria</taxon>
        <taxon>Bacillati</taxon>
        <taxon>Actinomycetota</taxon>
        <taxon>Actinomycetes</taxon>
        <taxon>Kitasatosporales</taxon>
        <taxon>Streptomycetaceae</taxon>
        <taxon>Streptomyces</taxon>
    </lineage>
</organism>
<keyword evidence="2" id="KW-0732">Signal</keyword>
<evidence type="ECO:0000256" key="1">
    <source>
        <dbReference type="SAM" id="MobiDB-lite"/>
    </source>
</evidence>
<feature type="chain" id="PRO_5046021278" description="DUF3558 domain-containing protein" evidence="2">
    <location>
        <begin position="42"/>
        <end position="318"/>
    </location>
</feature>
<evidence type="ECO:0000313" key="4">
    <source>
        <dbReference type="Proteomes" id="UP001501000"/>
    </source>
</evidence>
<name>A0ABP7N6M6_9ACTN</name>
<evidence type="ECO:0000313" key="3">
    <source>
        <dbReference type="EMBL" id="GAA3938498.1"/>
    </source>
</evidence>
<evidence type="ECO:0008006" key="5">
    <source>
        <dbReference type="Google" id="ProtNLM"/>
    </source>
</evidence>
<evidence type="ECO:0000256" key="2">
    <source>
        <dbReference type="SAM" id="SignalP"/>
    </source>
</evidence>
<feature type="compositionally biased region" description="Low complexity" evidence="1">
    <location>
        <begin position="186"/>
        <end position="226"/>
    </location>
</feature>
<feature type="region of interest" description="Disordered" evidence="1">
    <location>
        <begin position="153"/>
        <end position="243"/>
    </location>
</feature>
<dbReference type="EMBL" id="BAABAJ010000027">
    <property type="protein sequence ID" value="GAA3938498.1"/>
    <property type="molecule type" value="Genomic_DNA"/>
</dbReference>
<feature type="signal peptide" evidence="2">
    <location>
        <begin position="1"/>
        <end position="41"/>
    </location>
</feature>
<proteinExistence type="predicted"/>
<feature type="compositionally biased region" description="Pro residues" evidence="1">
    <location>
        <begin position="159"/>
        <end position="174"/>
    </location>
</feature>
<gene>
    <name evidence="3" type="ORF">GCM10022244_53590</name>
</gene>
<dbReference type="Proteomes" id="UP001501000">
    <property type="component" value="Unassembled WGS sequence"/>
</dbReference>
<feature type="compositionally biased region" description="Low complexity" evidence="1">
    <location>
        <begin position="234"/>
        <end position="243"/>
    </location>
</feature>
<comment type="caution">
    <text evidence="3">The sequence shown here is derived from an EMBL/GenBank/DDBJ whole genome shotgun (WGS) entry which is preliminary data.</text>
</comment>
<dbReference type="RefSeq" id="WP_345287292.1">
    <property type="nucleotide sequence ID" value="NZ_BAABAJ010000027.1"/>
</dbReference>
<reference evidence="4" key="1">
    <citation type="journal article" date="2019" name="Int. J. Syst. Evol. Microbiol.">
        <title>The Global Catalogue of Microorganisms (GCM) 10K type strain sequencing project: providing services to taxonomists for standard genome sequencing and annotation.</title>
        <authorList>
            <consortium name="The Broad Institute Genomics Platform"/>
            <consortium name="The Broad Institute Genome Sequencing Center for Infectious Disease"/>
            <person name="Wu L."/>
            <person name="Ma J."/>
        </authorList>
    </citation>
    <scope>NUCLEOTIDE SEQUENCE [LARGE SCALE GENOMIC DNA]</scope>
    <source>
        <strain evidence="4">JCM 16956</strain>
    </source>
</reference>
<protein>
    <recommendedName>
        <fullName evidence="5">DUF3558 domain-containing protein</fullName>
    </recommendedName>
</protein>
<keyword evidence="4" id="KW-1185">Reference proteome</keyword>
<sequence length="318" mass="32331">MQRKRCLPGLPGLPGSTARTAALLALGLGIGLTGCSAGATAEDVTVDAKAGPAAAAAPPGRYRTLFEPCGSVPQATLKDLLPGAATLPDPERAKAYRGTAAVTYDTDRRVGCAWKAETPDASHRLVLDVERVVSYDPAVSDDTRAQEVLVRKQTAADIPLPPTAPPPTTPPTSPAPATTGPGGTTVPGTPAVTPVVHASGEAPAAGASAPAAPTGTTGPTASRPATPTAPPTPTATSTGLEPRVLDGLGDAAFLDDVLRPVGATARQRVVSVVFRTSNVIVTVTYQERTARSAEAPDSGELQEKARNLARLLAERLEE</sequence>